<organism evidence="2 3">
    <name type="scientific">Trichonephila clavipes</name>
    <name type="common">Golden silk orbweaver</name>
    <name type="synonym">Nephila clavipes</name>
    <dbReference type="NCBI Taxonomy" id="2585209"/>
    <lineage>
        <taxon>Eukaryota</taxon>
        <taxon>Metazoa</taxon>
        <taxon>Ecdysozoa</taxon>
        <taxon>Arthropoda</taxon>
        <taxon>Chelicerata</taxon>
        <taxon>Arachnida</taxon>
        <taxon>Araneae</taxon>
        <taxon>Araneomorphae</taxon>
        <taxon>Entelegynae</taxon>
        <taxon>Araneoidea</taxon>
        <taxon>Nephilidae</taxon>
        <taxon>Trichonephila</taxon>
    </lineage>
</organism>
<proteinExistence type="predicted"/>
<feature type="domain" description="DUF5641" evidence="1">
    <location>
        <begin position="468"/>
        <end position="559"/>
    </location>
</feature>
<dbReference type="InterPro" id="IPR008042">
    <property type="entry name" value="Retrotrans_Pao"/>
</dbReference>
<reference evidence="2" key="1">
    <citation type="submission" date="2020-08" db="EMBL/GenBank/DDBJ databases">
        <title>Multicomponent nature underlies the extraordinary mechanical properties of spider dragline silk.</title>
        <authorList>
            <person name="Kono N."/>
            <person name="Nakamura H."/>
            <person name="Mori M."/>
            <person name="Yoshida Y."/>
            <person name="Ohtoshi R."/>
            <person name="Malay A.D."/>
            <person name="Moran D.A.P."/>
            <person name="Tomita M."/>
            <person name="Numata K."/>
            <person name="Arakawa K."/>
        </authorList>
    </citation>
    <scope>NUCLEOTIDE SEQUENCE</scope>
</reference>
<accession>A0A8X6RCR5</accession>
<evidence type="ECO:0000313" key="3">
    <source>
        <dbReference type="Proteomes" id="UP000887159"/>
    </source>
</evidence>
<protein>
    <submittedName>
        <fullName evidence="2">Integrase catalytic domain-containing protein</fullName>
    </submittedName>
</protein>
<dbReference type="EMBL" id="BMAU01021076">
    <property type="protein sequence ID" value="GFX89769.1"/>
    <property type="molecule type" value="Genomic_DNA"/>
</dbReference>
<keyword evidence="3" id="KW-1185">Reference proteome</keyword>
<name>A0A8X6RCR5_TRICX</name>
<dbReference type="PANTHER" id="PTHR47331">
    <property type="entry name" value="PHD-TYPE DOMAIN-CONTAINING PROTEIN"/>
    <property type="match status" value="1"/>
</dbReference>
<dbReference type="PANTHER" id="PTHR47331:SF1">
    <property type="entry name" value="GAG-LIKE PROTEIN"/>
    <property type="match status" value="1"/>
</dbReference>
<dbReference type="Pfam" id="PF18701">
    <property type="entry name" value="DUF5641"/>
    <property type="match status" value="1"/>
</dbReference>
<sequence length="595" mass="69424">MVLGLIWNLKDDCLSCNINCQKNEGKAITKRSLLFIANHIFDPIGFTAPVILKPKLILQEIWKLKLKWDENLPKDILNQVKKWLEQLPILAGIKIPRCLNLSSNGIKRLTLHVFCDASKKAYAACVFLRVEYEENVYVKLIQAKARVAPLKDITIPRLELLACVLGTRLAASVKNDLNLVKEIRNLSDVSSWEHVPSENNFADILSRGCNAQQLVYLRWWEEPSWLSESPVQCPRSKQVPDEEAVNLELRKSVFVNTAKIIEEFNWHSEYFSSYLKVVRMIAWIFRFFKNAKRIDVCNTSEITFSEFDHAEKTVIKLIQMEKFKGITDEKLRPLKPFLDEFGILRARTKLSFREDTHNFKFPIILPNEHPVVHLMIVRKHEELMRAGVSIVMNHLRESFWILKARKLIRQIIQKCTRCKRFSSQKTEVVPSSLPKDRVSNSKIFQVVGVDLAGPLHLKDRHHQEINKRIRHVQTIREQLRKRFRIEYLDQLREQTQHHRKLRPLTVGEVVVVENSLKNRTLWSLARVIQLIPGKDGHVRVARVKTETGELVRSVQRLYNLELQEPEINLPKDLTDSVIRTRRGRKVISPKRLTYA</sequence>
<dbReference type="Pfam" id="PF05380">
    <property type="entry name" value="Peptidase_A17"/>
    <property type="match status" value="1"/>
</dbReference>
<evidence type="ECO:0000313" key="2">
    <source>
        <dbReference type="EMBL" id="GFX89769.1"/>
    </source>
</evidence>
<dbReference type="AlphaFoldDB" id="A0A8X6RCR5"/>
<gene>
    <name evidence="2" type="primary">AVEN_52673_1</name>
    <name evidence="2" type="ORF">TNCV_3712011</name>
</gene>
<dbReference type="InterPro" id="IPR040676">
    <property type="entry name" value="DUF5641"/>
</dbReference>
<evidence type="ECO:0000259" key="1">
    <source>
        <dbReference type="Pfam" id="PF18701"/>
    </source>
</evidence>
<dbReference type="Proteomes" id="UP000887159">
    <property type="component" value="Unassembled WGS sequence"/>
</dbReference>
<comment type="caution">
    <text evidence="2">The sequence shown here is derived from an EMBL/GenBank/DDBJ whole genome shotgun (WGS) entry which is preliminary data.</text>
</comment>